<dbReference type="Pfam" id="PF03631">
    <property type="entry name" value="Virul_fac_BrkB"/>
    <property type="match status" value="1"/>
</dbReference>
<keyword evidence="4 7" id="KW-1133">Transmembrane helix</keyword>
<evidence type="ECO:0000313" key="9">
    <source>
        <dbReference type="Proteomes" id="UP001501594"/>
    </source>
</evidence>
<keyword evidence="3 7" id="KW-0812">Transmembrane</keyword>
<keyword evidence="9" id="KW-1185">Reference proteome</keyword>
<comment type="subcellular location">
    <subcellularLocation>
        <location evidence="1">Cell membrane</location>
        <topology evidence="1">Multi-pass membrane protein</topology>
    </subcellularLocation>
</comment>
<dbReference type="PIRSF" id="PIRSF035875">
    <property type="entry name" value="RNase_BN"/>
    <property type="match status" value="1"/>
</dbReference>
<sequence length="305" mass="32960">MADTDLLSQLKRRIWLHVVRRAAQEFLWDRCTDLAAVLTYHALLSVFPALLAIVGLLGVVGQAKATTTALLNIVQSVAPTTAVALLQQPIEQLIASPSAGFALLVGILAALWSASGYVRAFSRAMNRVYRVEEGRPFWVVAPVMLAVTVALLIVIAIMGVVLVISGPIAETLGELVGLGETAVIVWGILRWPLLVALGIAVLAMLYRVTPNVVPPKARWTSIGAVIALAGMAVASAGFAFYVANFSHYNKKNLRNHRRGHRVGVVDLDPEPRGTLRRRNRHRNLKGKATPRGTALRKKPSASLAR</sequence>
<gene>
    <name evidence="8" type="ORF">GCM10022256_22540</name>
</gene>
<dbReference type="Proteomes" id="UP001501594">
    <property type="component" value="Unassembled WGS sequence"/>
</dbReference>
<evidence type="ECO:0000256" key="5">
    <source>
        <dbReference type="ARBA" id="ARBA00023136"/>
    </source>
</evidence>
<evidence type="ECO:0000256" key="1">
    <source>
        <dbReference type="ARBA" id="ARBA00004651"/>
    </source>
</evidence>
<reference evidence="9" key="1">
    <citation type="journal article" date="2019" name="Int. J. Syst. Evol. Microbiol.">
        <title>The Global Catalogue of Microorganisms (GCM) 10K type strain sequencing project: providing services to taxonomists for standard genome sequencing and annotation.</title>
        <authorList>
            <consortium name="The Broad Institute Genomics Platform"/>
            <consortium name="The Broad Institute Genome Sequencing Center for Infectious Disease"/>
            <person name="Wu L."/>
            <person name="Ma J."/>
        </authorList>
    </citation>
    <scope>NUCLEOTIDE SEQUENCE [LARGE SCALE GENOMIC DNA]</scope>
    <source>
        <strain evidence="9">JCM 17442</strain>
    </source>
</reference>
<feature type="transmembrane region" description="Helical" evidence="7">
    <location>
        <begin position="69"/>
        <end position="87"/>
    </location>
</feature>
<evidence type="ECO:0000256" key="3">
    <source>
        <dbReference type="ARBA" id="ARBA00022692"/>
    </source>
</evidence>
<dbReference type="PANTHER" id="PTHR30213:SF0">
    <property type="entry name" value="UPF0761 MEMBRANE PROTEIN YIHY"/>
    <property type="match status" value="1"/>
</dbReference>
<accession>A0ABP8E3B5</accession>
<evidence type="ECO:0000256" key="4">
    <source>
        <dbReference type="ARBA" id="ARBA00022989"/>
    </source>
</evidence>
<keyword evidence="2" id="KW-1003">Cell membrane</keyword>
<feature type="transmembrane region" description="Helical" evidence="7">
    <location>
        <begin position="34"/>
        <end position="57"/>
    </location>
</feature>
<dbReference type="EMBL" id="BAABAU010000002">
    <property type="protein sequence ID" value="GAA4266642.1"/>
    <property type="molecule type" value="Genomic_DNA"/>
</dbReference>
<dbReference type="PANTHER" id="PTHR30213">
    <property type="entry name" value="INNER MEMBRANE PROTEIN YHJD"/>
    <property type="match status" value="1"/>
</dbReference>
<evidence type="ECO:0000313" key="8">
    <source>
        <dbReference type="EMBL" id="GAA4266642.1"/>
    </source>
</evidence>
<feature type="transmembrane region" description="Helical" evidence="7">
    <location>
        <begin position="184"/>
        <end position="207"/>
    </location>
</feature>
<feature type="transmembrane region" description="Helical" evidence="7">
    <location>
        <begin position="99"/>
        <end position="118"/>
    </location>
</feature>
<keyword evidence="5 7" id="KW-0472">Membrane</keyword>
<organism evidence="8 9">
    <name type="scientific">Frondihabitans peucedani</name>
    <dbReference type="NCBI Taxonomy" id="598626"/>
    <lineage>
        <taxon>Bacteria</taxon>
        <taxon>Bacillati</taxon>
        <taxon>Actinomycetota</taxon>
        <taxon>Actinomycetes</taxon>
        <taxon>Micrococcales</taxon>
        <taxon>Microbacteriaceae</taxon>
        <taxon>Frondihabitans</taxon>
    </lineage>
</organism>
<feature type="compositionally biased region" description="Basic residues" evidence="6">
    <location>
        <begin position="274"/>
        <end position="285"/>
    </location>
</feature>
<proteinExistence type="predicted"/>
<feature type="transmembrane region" description="Helical" evidence="7">
    <location>
        <begin position="219"/>
        <end position="243"/>
    </location>
</feature>
<name>A0ABP8E3B5_9MICO</name>
<feature type="region of interest" description="Disordered" evidence="6">
    <location>
        <begin position="264"/>
        <end position="305"/>
    </location>
</feature>
<protein>
    <submittedName>
        <fullName evidence="8">Uncharacterized protein</fullName>
    </submittedName>
</protein>
<evidence type="ECO:0000256" key="2">
    <source>
        <dbReference type="ARBA" id="ARBA00022475"/>
    </source>
</evidence>
<feature type="transmembrane region" description="Helical" evidence="7">
    <location>
        <begin position="139"/>
        <end position="164"/>
    </location>
</feature>
<evidence type="ECO:0000256" key="6">
    <source>
        <dbReference type="SAM" id="MobiDB-lite"/>
    </source>
</evidence>
<dbReference type="NCBIfam" id="TIGR00765">
    <property type="entry name" value="yihY_not_rbn"/>
    <property type="match status" value="1"/>
</dbReference>
<dbReference type="InterPro" id="IPR017039">
    <property type="entry name" value="Virul_fac_BrkB"/>
</dbReference>
<evidence type="ECO:0000256" key="7">
    <source>
        <dbReference type="SAM" id="Phobius"/>
    </source>
</evidence>
<comment type="caution">
    <text evidence="8">The sequence shown here is derived from an EMBL/GenBank/DDBJ whole genome shotgun (WGS) entry which is preliminary data.</text>
</comment>